<keyword evidence="1" id="KW-0812">Transmembrane</keyword>
<feature type="transmembrane region" description="Helical" evidence="1">
    <location>
        <begin position="34"/>
        <end position="51"/>
    </location>
</feature>
<keyword evidence="1" id="KW-0472">Membrane</keyword>
<evidence type="ECO:0000313" key="2">
    <source>
        <dbReference type="EMBL" id="WFG38693.1"/>
    </source>
</evidence>
<accession>A0AAJ6CRS8</accession>
<reference evidence="3" key="2">
    <citation type="submission" date="2023-06" db="EMBL/GenBank/DDBJ databases">
        <title>Pangenomics reveal diversification of enzyme families and niche specialization in globally abundant SAR202 bacteria.</title>
        <authorList>
            <person name="Saw J.H.W."/>
        </authorList>
    </citation>
    <scope>NUCLEOTIDE SEQUENCE [LARGE SCALE GENOMIC DNA]</scope>
    <source>
        <strain evidence="3">JH1073</strain>
    </source>
</reference>
<sequence>MFEIINQYSAVIVIPGLLVAMFALLPIRSWRKRIPLYSGVAIAGIAAMLILQPGDSTVVSESEARSVIASGSPIFVEFFSNT</sequence>
<dbReference type="EMBL" id="CP046147">
    <property type="protein sequence ID" value="WFG38693.1"/>
    <property type="molecule type" value="Genomic_DNA"/>
</dbReference>
<gene>
    <name evidence="2" type="ORF">GKO48_03425</name>
</gene>
<proteinExistence type="predicted"/>
<keyword evidence="3" id="KW-1185">Reference proteome</keyword>
<protein>
    <submittedName>
        <fullName evidence="2">Uncharacterized protein</fullName>
    </submittedName>
</protein>
<evidence type="ECO:0000256" key="1">
    <source>
        <dbReference type="SAM" id="Phobius"/>
    </source>
</evidence>
<reference evidence="2 3" key="1">
    <citation type="submission" date="2019-11" db="EMBL/GenBank/DDBJ databases">
        <authorList>
            <person name="Cho J.-C."/>
        </authorList>
    </citation>
    <scope>NUCLEOTIDE SEQUENCE [LARGE SCALE GENOMIC DNA]</scope>
    <source>
        <strain evidence="2 3">JH1073</strain>
    </source>
</reference>
<dbReference type="AlphaFoldDB" id="A0AAJ6CRS8"/>
<name>A0AAJ6CRS8_9CHLR</name>
<organism evidence="2 3">
    <name type="scientific">Candidatus Lucifugimonas marina</name>
    <dbReference type="NCBI Taxonomy" id="3038979"/>
    <lineage>
        <taxon>Bacteria</taxon>
        <taxon>Bacillati</taxon>
        <taxon>Chloroflexota</taxon>
        <taxon>Dehalococcoidia</taxon>
        <taxon>SAR202 cluster</taxon>
        <taxon>Candidatus Lucifugimonadales</taxon>
        <taxon>Candidatus Lucifugimonadaceae</taxon>
        <taxon>Candidatus Lucifugimonas</taxon>
    </lineage>
</organism>
<evidence type="ECO:0000313" key="3">
    <source>
        <dbReference type="Proteomes" id="UP001219901"/>
    </source>
</evidence>
<dbReference type="Proteomes" id="UP001219901">
    <property type="component" value="Chromosome"/>
</dbReference>
<dbReference type="RefSeq" id="WP_342827159.1">
    <property type="nucleotide sequence ID" value="NZ_CP046147.1"/>
</dbReference>
<keyword evidence="1" id="KW-1133">Transmembrane helix</keyword>
<feature type="transmembrane region" description="Helical" evidence="1">
    <location>
        <begin position="6"/>
        <end position="27"/>
    </location>
</feature>